<keyword evidence="2" id="KW-0812">Transmembrane</keyword>
<evidence type="ECO:0000313" key="4">
    <source>
        <dbReference type="Proteomes" id="UP000254069"/>
    </source>
</evidence>
<keyword evidence="2" id="KW-0472">Membrane</keyword>
<dbReference type="AlphaFoldDB" id="A0A379Z1U1"/>
<evidence type="ECO:0000256" key="1">
    <source>
        <dbReference type="SAM" id="MobiDB-lite"/>
    </source>
</evidence>
<dbReference type="RefSeq" id="WP_115389227.1">
    <property type="nucleotide sequence ID" value="NZ_JADZHC010000058.1"/>
</dbReference>
<organism evidence="3 4">
    <name type="scientific">Shewanella algae</name>
    <dbReference type="NCBI Taxonomy" id="38313"/>
    <lineage>
        <taxon>Bacteria</taxon>
        <taxon>Pseudomonadati</taxon>
        <taxon>Pseudomonadota</taxon>
        <taxon>Gammaproteobacteria</taxon>
        <taxon>Alteromonadales</taxon>
        <taxon>Shewanellaceae</taxon>
        <taxon>Shewanella</taxon>
    </lineage>
</organism>
<dbReference type="Proteomes" id="UP000254069">
    <property type="component" value="Unassembled WGS sequence"/>
</dbReference>
<keyword evidence="2" id="KW-1133">Transmembrane helix</keyword>
<dbReference type="EMBL" id="UGYO01000001">
    <property type="protein sequence ID" value="SUI54050.1"/>
    <property type="molecule type" value="Genomic_DNA"/>
</dbReference>
<gene>
    <name evidence="3" type="ORF">NCTC10738_00827</name>
</gene>
<evidence type="ECO:0000313" key="3">
    <source>
        <dbReference type="EMBL" id="SUI54050.1"/>
    </source>
</evidence>
<name>A0A379Z1U1_9GAMM</name>
<feature type="compositionally biased region" description="Polar residues" evidence="1">
    <location>
        <begin position="269"/>
        <end position="283"/>
    </location>
</feature>
<feature type="region of interest" description="Disordered" evidence="1">
    <location>
        <begin position="110"/>
        <end position="133"/>
    </location>
</feature>
<proteinExistence type="predicted"/>
<feature type="region of interest" description="Disordered" evidence="1">
    <location>
        <begin position="253"/>
        <end position="289"/>
    </location>
</feature>
<feature type="transmembrane region" description="Helical" evidence="2">
    <location>
        <begin position="298"/>
        <end position="319"/>
    </location>
</feature>
<feature type="compositionally biased region" description="Low complexity" evidence="1">
    <location>
        <begin position="256"/>
        <end position="268"/>
    </location>
</feature>
<accession>A0A379Z1U1</accession>
<reference evidence="3 4" key="1">
    <citation type="submission" date="2018-06" db="EMBL/GenBank/DDBJ databases">
        <authorList>
            <consortium name="Pathogen Informatics"/>
            <person name="Doyle S."/>
        </authorList>
    </citation>
    <scope>NUCLEOTIDE SEQUENCE [LARGE SCALE GENOMIC DNA]</scope>
    <source>
        <strain evidence="3 4">NCTC10738</strain>
    </source>
</reference>
<sequence>MTASTELVAPNLTAAEFKAKIIDFIKSRDFKAELLRQILPALPDDKLALFEEYRTNSTTDPISEDSYKWEREGGAYFALQLHMAAENFCLKRLEHLIQVKSHLTERGIAGFSRPASSSTTSHEEAKSTKENTMSADFSSVDLTGFTPSRSLSNSVNSGDLSSVRISLFMEMNDKRLSTAVITQAIAWVLSKCPTLFVVYEENAYSQQMEQDKVKWDSHYYHTQELYATSNFSLERIRHMVTVREHVFTIAQDVPRPTTLTNTQPQSTTKQATPSQQYQSTGNTQRHEPQPENNVLKSLLLIGGVVAAIALVILAVIISWD</sequence>
<keyword evidence="4" id="KW-1185">Reference proteome</keyword>
<protein>
    <submittedName>
        <fullName evidence="3">Uncharacterized protein</fullName>
    </submittedName>
</protein>
<evidence type="ECO:0000256" key="2">
    <source>
        <dbReference type="SAM" id="Phobius"/>
    </source>
</evidence>